<dbReference type="SUPFAM" id="SSF50129">
    <property type="entry name" value="GroES-like"/>
    <property type="match status" value="1"/>
</dbReference>
<dbReference type="NCBIfam" id="TIGR02823">
    <property type="entry name" value="oxido_YhdH"/>
    <property type="match status" value="1"/>
</dbReference>
<dbReference type="InterPro" id="IPR036291">
    <property type="entry name" value="NAD(P)-bd_dom_sf"/>
</dbReference>
<dbReference type="CDD" id="cd05280">
    <property type="entry name" value="MDR_yhdh_yhfp"/>
    <property type="match status" value="1"/>
</dbReference>
<dbReference type="InterPro" id="IPR051397">
    <property type="entry name" value="Zn-ADH-like_protein"/>
</dbReference>
<dbReference type="Pfam" id="PF08240">
    <property type="entry name" value="ADH_N"/>
    <property type="match status" value="1"/>
</dbReference>
<dbReference type="InterPro" id="IPR013149">
    <property type="entry name" value="ADH-like_C"/>
</dbReference>
<proteinExistence type="predicted"/>
<dbReference type="InterPro" id="IPR020843">
    <property type="entry name" value="ER"/>
</dbReference>
<dbReference type="PANTHER" id="PTHR43677">
    <property type="entry name" value="SHORT-CHAIN DEHYDROGENASE/REDUCTASE"/>
    <property type="match status" value="1"/>
</dbReference>
<dbReference type="SMART" id="SM00829">
    <property type="entry name" value="PKS_ER"/>
    <property type="match status" value="1"/>
</dbReference>
<dbReference type="Pfam" id="PF00107">
    <property type="entry name" value="ADH_zinc_N"/>
    <property type="match status" value="1"/>
</dbReference>
<dbReference type="InterPro" id="IPR014188">
    <property type="entry name" value="Acrylyl-CoA_reductase_AcuI"/>
</dbReference>
<comment type="caution">
    <text evidence="2">The sequence shown here is derived from an EMBL/GenBank/DDBJ whole genome shotgun (WGS) entry which is preliminary data.</text>
</comment>
<name>A0ABQ6YX40_9ENTE</name>
<protein>
    <submittedName>
        <fullName evidence="2">NADPH:quinone reductase</fullName>
    </submittedName>
</protein>
<keyword evidence="3" id="KW-1185">Reference proteome</keyword>
<evidence type="ECO:0000313" key="3">
    <source>
        <dbReference type="Proteomes" id="UP000782705"/>
    </source>
</evidence>
<dbReference type="InterPro" id="IPR011032">
    <property type="entry name" value="GroES-like_sf"/>
</dbReference>
<feature type="domain" description="Enoyl reductase (ER)" evidence="1">
    <location>
        <begin position="13"/>
        <end position="325"/>
    </location>
</feature>
<dbReference type="Gene3D" id="3.90.180.10">
    <property type="entry name" value="Medium-chain alcohol dehydrogenases, catalytic domain"/>
    <property type="match status" value="1"/>
</dbReference>
<dbReference type="EMBL" id="MAEL01000052">
    <property type="protein sequence ID" value="KAF1302390.1"/>
    <property type="molecule type" value="Genomic_DNA"/>
</dbReference>
<dbReference type="Proteomes" id="UP000782705">
    <property type="component" value="Unassembled WGS sequence"/>
</dbReference>
<reference evidence="2 3" key="1">
    <citation type="submission" date="2016-06" db="EMBL/GenBank/DDBJ databases">
        <title>Four novel species of enterococci isolated from chicken manure.</title>
        <authorList>
            <person name="Van Tyne D."/>
        </authorList>
    </citation>
    <scope>NUCLEOTIDE SEQUENCE [LARGE SCALE GENOMIC DNA]</scope>
    <source>
        <strain evidence="2 3">CU12B</strain>
    </source>
</reference>
<dbReference type="InterPro" id="IPR013154">
    <property type="entry name" value="ADH-like_N"/>
</dbReference>
<dbReference type="PANTHER" id="PTHR43677:SF1">
    <property type="entry name" value="ACRYLYL-COA REDUCTASE ACUI-RELATED"/>
    <property type="match status" value="1"/>
</dbReference>
<organism evidence="2 3">
    <name type="scientific">Candidatus Enterococcus willemsii</name>
    <dbReference type="NCBI Taxonomy" id="1857215"/>
    <lineage>
        <taxon>Bacteria</taxon>
        <taxon>Bacillati</taxon>
        <taxon>Bacillota</taxon>
        <taxon>Bacilli</taxon>
        <taxon>Lactobacillales</taxon>
        <taxon>Enterococcaceae</taxon>
        <taxon>Enterococcus</taxon>
    </lineage>
</organism>
<evidence type="ECO:0000313" key="2">
    <source>
        <dbReference type="EMBL" id="KAF1302390.1"/>
    </source>
</evidence>
<dbReference type="Gene3D" id="3.40.50.720">
    <property type="entry name" value="NAD(P)-binding Rossmann-like Domain"/>
    <property type="match status" value="1"/>
</dbReference>
<accession>A0ABQ6YX40</accession>
<evidence type="ECO:0000259" key="1">
    <source>
        <dbReference type="SMART" id="SM00829"/>
    </source>
</evidence>
<gene>
    <name evidence="2" type="ORF">BAU17_09040</name>
</gene>
<dbReference type="RefSeq" id="WP_161902790.1">
    <property type="nucleotide sequence ID" value="NZ_MAEL01000052.1"/>
</dbReference>
<sequence length="330" mass="35444">MSNFLAFEVTQTGNMFSRGVVRKEHQKLQNNHVEIRIHFSAINYKDALAATKNGGVIQDYPKIPGIDLAGEIVASKDENWPVGQQVLVTGYGLGVSVDGGFSQYQQVPTDWLVAIPEAFSTKDVMLLGTAGVTAALAVRSLEETNIAKEAPIVVTGASGGVGSISLALLHSLGYSNVIALSRKAELSDWLTHLGATSVLSPEQFFPEKIKPLGKQTIAGLIDTVGGEQLGNLLPQISYGGRALLCGNAGGIQLKTTVLPFILRGIQLIGIDSVAIDADTRKEIWQFLAENQAILSQLHYQEVLLTDLDETIESLLEGTHQGRTLVNMEVK</sequence>
<dbReference type="SUPFAM" id="SSF51735">
    <property type="entry name" value="NAD(P)-binding Rossmann-fold domains"/>
    <property type="match status" value="1"/>
</dbReference>